<evidence type="ECO:0000313" key="2">
    <source>
        <dbReference type="Proteomes" id="UP000634136"/>
    </source>
</evidence>
<name>A0A834TZ87_9FABA</name>
<organism evidence="1 2">
    <name type="scientific">Senna tora</name>
    <dbReference type="NCBI Taxonomy" id="362788"/>
    <lineage>
        <taxon>Eukaryota</taxon>
        <taxon>Viridiplantae</taxon>
        <taxon>Streptophyta</taxon>
        <taxon>Embryophyta</taxon>
        <taxon>Tracheophyta</taxon>
        <taxon>Spermatophyta</taxon>
        <taxon>Magnoliopsida</taxon>
        <taxon>eudicotyledons</taxon>
        <taxon>Gunneridae</taxon>
        <taxon>Pentapetalae</taxon>
        <taxon>rosids</taxon>
        <taxon>fabids</taxon>
        <taxon>Fabales</taxon>
        <taxon>Fabaceae</taxon>
        <taxon>Caesalpinioideae</taxon>
        <taxon>Cassia clade</taxon>
        <taxon>Senna</taxon>
    </lineage>
</organism>
<dbReference type="EMBL" id="JAAIUW010000005">
    <property type="protein sequence ID" value="KAF7831368.1"/>
    <property type="molecule type" value="Genomic_DNA"/>
</dbReference>
<proteinExistence type="predicted"/>
<dbReference type="Proteomes" id="UP000634136">
    <property type="component" value="Unassembled WGS sequence"/>
</dbReference>
<evidence type="ECO:0000313" key="1">
    <source>
        <dbReference type="EMBL" id="KAF7831368.1"/>
    </source>
</evidence>
<gene>
    <name evidence="1" type="ORF">G2W53_013701</name>
</gene>
<protein>
    <submittedName>
        <fullName evidence="1">Uncharacterized protein</fullName>
    </submittedName>
</protein>
<reference evidence="1" key="1">
    <citation type="submission" date="2020-09" db="EMBL/GenBank/DDBJ databases">
        <title>Genome-Enabled Discovery of Anthraquinone Biosynthesis in Senna tora.</title>
        <authorList>
            <person name="Kang S.-H."/>
            <person name="Pandey R.P."/>
            <person name="Lee C.-M."/>
            <person name="Sim J.-S."/>
            <person name="Jeong J.-T."/>
            <person name="Choi B.-S."/>
            <person name="Jung M."/>
            <person name="Ginzburg D."/>
            <person name="Zhao K."/>
            <person name="Won S.Y."/>
            <person name="Oh T.-J."/>
            <person name="Yu Y."/>
            <person name="Kim N.-H."/>
            <person name="Lee O.R."/>
            <person name="Lee T.-H."/>
            <person name="Bashyal P."/>
            <person name="Kim T.-S."/>
            <person name="Lee W.-H."/>
            <person name="Kawkins C."/>
            <person name="Kim C.-K."/>
            <person name="Kim J.S."/>
            <person name="Ahn B.O."/>
            <person name="Rhee S.Y."/>
            <person name="Sohng J.K."/>
        </authorList>
    </citation>
    <scope>NUCLEOTIDE SEQUENCE</scope>
    <source>
        <tissue evidence="1">Leaf</tissue>
    </source>
</reference>
<comment type="caution">
    <text evidence="1">The sequence shown here is derived from an EMBL/GenBank/DDBJ whole genome shotgun (WGS) entry which is preliminary data.</text>
</comment>
<keyword evidence="2" id="KW-1185">Reference proteome</keyword>
<accession>A0A834TZ87</accession>
<sequence length="60" mass="6918">MHYISMKRFLPPSSFETQPLISLWNFLFQSRTISEIAVRSNRSLRTVLVRVAVHAKRSGG</sequence>
<dbReference type="AlphaFoldDB" id="A0A834TZ87"/>